<dbReference type="STRING" id="1890364.A0A2P6NKP2"/>
<dbReference type="InParanoid" id="A0A2P6NKP2"/>
<evidence type="ECO:0000313" key="5">
    <source>
        <dbReference type="Proteomes" id="UP000241769"/>
    </source>
</evidence>
<dbReference type="Gene3D" id="3.40.50.300">
    <property type="entry name" value="P-loop containing nucleotide triphosphate hydrolases"/>
    <property type="match status" value="1"/>
</dbReference>
<dbReference type="Gene3D" id="2.80.10.50">
    <property type="match status" value="1"/>
</dbReference>
<sequence length="643" mass="71546">MQSARSLFTRGLQQRAFVNSQRKEMSTQSLANTSFFHPHDAERRQKQLIEKSNSSPLHQKNNGKVHFVFIEGVAATGKSTICQTLRDNGYHVRFEQFVELCNQNPLYRPEGSILPIKWICSIFGTIERHARDYEEGKLKDNLVFFDRSLLTPYIYSRGDLNNLFACDAMAELRRVYNCSTILCTAPKDVVKKRLISRFEASSESEKQVRLKLGEMDDEYINSILGRYNELDSEGWFDDKLDTGGSLEQATRETERDESSVTCLDEEPSTAPFSATMLTTKVLLFIGLAALAASADVDLSKKKVIWGNGLSPHISIKSVTKSTPKFTVTRRDDWTSKCTGYDACNSKANDGLKVDSVYEVGYEDGVWLPVCLCAGYVTDAKEMASLFAYVPLRIRSAVNKLSAKPTGNGAYTMGNSGVYLGRYGPEVFIHESGHSFDFTNGIGGTKEWISAITDDPCQPDPYARSSKAEAWAQTAVLWSYLSLSGASEATLNNNTFSCWKNARTYASKILPYSNKVQFNAVTKRTITLKSNQKPISIGSDNSTLTLGGSGRQFQILIHGYDNYLIVDTVSHNGLDAYGRKNPGNRPILFGERNASKNQQWTFVEGPAGFYKISSVANGLVLDGCNNNAVTFQKDNGSDCQRWKL</sequence>
<accession>A0A2P6NKP2</accession>
<name>A0A2P6NKP2_9EUKA</name>
<dbReference type="Proteomes" id="UP000241769">
    <property type="component" value="Unassembled WGS sequence"/>
</dbReference>
<protein>
    <submittedName>
        <fullName evidence="4">Uncharacterized protein</fullName>
    </submittedName>
</protein>
<dbReference type="InterPro" id="IPR038727">
    <property type="entry name" value="NadR/Ttd14_AAA_dom"/>
</dbReference>
<feature type="region of interest" description="Disordered" evidence="1">
    <location>
        <begin position="246"/>
        <end position="266"/>
    </location>
</feature>
<dbReference type="OrthoDB" id="2142213at2759"/>
<dbReference type="PROSITE" id="PS50231">
    <property type="entry name" value="RICIN_B_LECTIN"/>
    <property type="match status" value="1"/>
</dbReference>
<dbReference type="CDD" id="cd00161">
    <property type="entry name" value="beta-trefoil_Ricin-like"/>
    <property type="match status" value="1"/>
</dbReference>
<feature type="domain" description="Ricin B lectin" evidence="3">
    <location>
        <begin position="595"/>
        <end position="643"/>
    </location>
</feature>
<reference evidence="4 5" key="1">
    <citation type="journal article" date="2018" name="Genome Biol. Evol.">
        <title>Multiple Roots of Fruiting Body Formation in Amoebozoa.</title>
        <authorList>
            <person name="Hillmann F."/>
            <person name="Forbes G."/>
            <person name="Novohradska S."/>
            <person name="Ferling I."/>
            <person name="Riege K."/>
            <person name="Groth M."/>
            <person name="Westermann M."/>
            <person name="Marz M."/>
            <person name="Spaller T."/>
            <person name="Winckler T."/>
            <person name="Schaap P."/>
            <person name="Glockner G."/>
        </authorList>
    </citation>
    <scope>NUCLEOTIDE SEQUENCE [LARGE SCALE GENOMIC DNA]</scope>
    <source>
        <strain evidence="4 5">Jena</strain>
    </source>
</reference>
<dbReference type="Pfam" id="PF14200">
    <property type="entry name" value="RicinB_lectin_2"/>
    <property type="match status" value="1"/>
</dbReference>
<evidence type="ECO:0000313" key="4">
    <source>
        <dbReference type="EMBL" id="PRP84540.1"/>
    </source>
</evidence>
<dbReference type="SUPFAM" id="SSF50370">
    <property type="entry name" value="Ricin B-like lectins"/>
    <property type="match status" value="1"/>
</dbReference>
<dbReference type="AlphaFoldDB" id="A0A2P6NKP2"/>
<comment type="caution">
    <text evidence="4">The sequence shown here is derived from an EMBL/GenBank/DDBJ whole genome shotgun (WGS) entry which is preliminary data.</text>
</comment>
<evidence type="ECO:0000256" key="1">
    <source>
        <dbReference type="SAM" id="MobiDB-lite"/>
    </source>
</evidence>
<dbReference type="InterPro" id="IPR000772">
    <property type="entry name" value="Ricin_B_lectin"/>
</dbReference>
<gene>
    <name evidence="4" type="ORF">PROFUN_05875</name>
</gene>
<organism evidence="4 5">
    <name type="scientific">Planoprotostelium fungivorum</name>
    <dbReference type="NCBI Taxonomy" id="1890364"/>
    <lineage>
        <taxon>Eukaryota</taxon>
        <taxon>Amoebozoa</taxon>
        <taxon>Evosea</taxon>
        <taxon>Variosea</taxon>
        <taxon>Cavosteliida</taxon>
        <taxon>Cavosteliaceae</taxon>
        <taxon>Planoprotostelium</taxon>
    </lineage>
</organism>
<dbReference type="Pfam" id="PF13521">
    <property type="entry name" value="AAA_28"/>
    <property type="match status" value="1"/>
</dbReference>
<feature type="compositionally biased region" description="Basic and acidic residues" evidence="1">
    <location>
        <begin position="249"/>
        <end position="258"/>
    </location>
</feature>
<evidence type="ECO:0000259" key="2">
    <source>
        <dbReference type="Pfam" id="PF13521"/>
    </source>
</evidence>
<keyword evidence="5" id="KW-1185">Reference proteome</keyword>
<feature type="domain" description="NadR/Ttd14 AAA" evidence="2">
    <location>
        <begin position="68"/>
        <end position="188"/>
    </location>
</feature>
<evidence type="ECO:0000259" key="3">
    <source>
        <dbReference type="Pfam" id="PF14200"/>
    </source>
</evidence>
<dbReference type="InterPro" id="IPR027417">
    <property type="entry name" value="P-loop_NTPase"/>
</dbReference>
<proteinExistence type="predicted"/>
<dbReference type="SUPFAM" id="SSF52540">
    <property type="entry name" value="P-loop containing nucleoside triphosphate hydrolases"/>
    <property type="match status" value="1"/>
</dbReference>
<dbReference type="EMBL" id="MDYQ01000061">
    <property type="protein sequence ID" value="PRP84540.1"/>
    <property type="molecule type" value="Genomic_DNA"/>
</dbReference>
<dbReference type="InterPro" id="IPR035992">
    <property type="entry name" value="Ricin_B-like_lectins"/>
</dbReference>